<dbReference type="KEGG" id="nha:Nham_1260"/>
<keyword evidence="3" id="KW-1185">Reference proteome</keyword>
<reference evidence="2 3" key="1">
    <citation type="submission" date="2006-03" db="EMBL/GenBank/DDBJ databases">
        <title>Complete sequence of chromosome of Nitrobacter hamburgensis X14.</title>
        <authorList>
            <consortium name="US DOE Joint Genome Institute"/>
            <person name="Copeland A."/>
            <person name="Lucas S."/>
            <person name="Lapidus A."/>
            <person name="Barry K."/>
            <person name="Detter J.C."/>
            <person name="Glavina del Rio T."/>
            <person name="Hammon N."/>
            <person name="Israni S."/>
            <person name="Dalin E."/>
            <person name="Tice H."/>
            <person name="Pitluck S."/>
            <person name="Chain P."/>
            <person name="Malfatti S."/>
            <person name="Shin M."/>
            <person name="Vergez L."/>
            <person name="Schmutz J."/>
            <person name="Larimer F."/>
            <person name="Land M."/>
            <person name="Hauser L."/>
            <person name="Kyrpides N."/>
            <person name="Ivanova N."/>
            <person name="Ward B."/>
            <person name="Arp D."/>
            <person name="Klotz M."/>
            <person name="Stein L."/>
            <person name="O'Mullan G."/>
            <person name="Starkenburg S."/>
            <person name="Sayavedra L."/>
            <person name="Poret-Peterson A.T."/>
            <person name="Gentry M.E."/>
            <person name="Bruce D."/>
            <person name="Richardson P."/>
        </authorList>
    </citation>
    <scope>NUCLEOTIDE SEQUENCE [LARGE SCALE GENOMIC DNA]</scope>
    <source>
        <strain evidence="3">DSM 10229 / NCIMB 13809 / X14</strain>
        <strain evidence="2">X14</strain>
    </source>
</reference>
<evidence type="ECO:0000313" key="3">
    <source>
        <dbReference type="Proteomes" id="UP000001953"/>
    </source>
</evidence>
<gene>
    <name evidence="1" type="ordered locus">Nham_1260</name>
    <name evidence="2" type="ordered locus">Nham_1262</name>
</gene>
<accession>Q1QNV8</accession>
<dbReference type="EMBL" id="CP000319">
    <property type="protein sequence ID" value="ABE62089.1"/>
    <property type="molecule type" value="Genomic_DNA"/>
</dbReference>
<evidence type="ECO:0000313" key="1">
    <source>
        <dbReference type="EMBL" id="ABE62087.1"/>
    </source>
</evidence>
<protein>
    <submittedName>
        <fullName evidence="2">Uncharacterized protein</fullName>
    </submittedName>
</protein>
<evidence type="ECO:0000313" key="2">
    <source>
        <dbReference type="EMBL" id="ABE62089.1"/>
    </source>
</evidence>
<organism evidence="2 3">
    <name type="scientific">Nitrobacter hamburgensis (strain DSM 10229 / NCIMB 13809 / X14)</name>
    <dbReference type="NCBI Taxonomy" id="323097"/>
    <lineage>
        <taxon>Bacteria</taxon>
        <taxon>Pseudomonadati</taxon>
        <taxon>Pseudomonadota</taxon>
        <taxon>Alphaproteobacteria</taxon>
        <taxon>Hyphomicrobiales</taxon>
        <taxon>Nitrobacteraceae</taxon>
        <taxon>Nitrobacter</taxon>
    </lineage>
</organism>
<proteinExistence type="predicted"/>
<dbReference type="HOGENOM" id="CLU_196011_0_0_5"/>
<dbReference type="AlphaFoldDB" id="Q1QNV8"/>
<dbReference type="KEGG" id="nha:Nham_1262"/>
<sequence>MRSRASAPLVGAGEIWRQDNVTDYRVYILNDKGHIQSDTLIVSADDAQAVESAKKIVGARNVELWDGERLVGRFKTTPSS</sequence>
<dbReference type="Proteomes" id="UP000001953">
    <property type="component" value="Chromosome"/>
</dbReference>
<name>Q1QNV8_NITHX</name>
<dbReference type="EMBL" id="CP000319">
    <property type="protein sequence ID" value="ABE62087.1"/>
    <property type="molecule type" value="Genomic_DNA"/>
</dbReference>